<proteinExistence type="predicted"/>
<accession>A0ABT4PHI8</accession>
<dbReference type="Pfam" id="PF02001">
    <property type="entry name" value="DUF134"/>
    <property type="match status" value="1"/>
</dbReference>
<evidence type="ECO:0000259" key="1">
    <source>
        <dbReference type="Pfam" id="PF02579"/>
    </source>
</evidence>
<dbReference type="InterPro" id="IPR036105">
    <property type="entry name" value="DiNase_FeMo-co_biosyn_sf"/>
</dbReference>
<dbReference type="InterPro" id="IPR036388">
    <property type="entry name" value="WH-like_DNA-bd_sf"/>
</dbReference>
<dbReference type="PANTHER" id="PTHR42983">
    <property type="entry name" value="DINITROGENASE IRON-MOLYBDENUM COFACTOR PROTEIN-RELATED"/>
    <property type="match status" value="1"/>
</dbReference>
<dbReference type="RefSeq" id="WP_269877719.1">
    <property type="nucleotide sequence ID" value="NZ_JAPZVM010000004.1"/>
</dbReference>
<dbReference type="PANTHER" id="PTHR42983:SF1">
    <property type="entry name" value="IRON-MOLYBDENUM PROTEIN"/>
    <property type="match status" value="1"/>
</dbReference>
<gene>
    <name evidence="2" type="ORF">O6P32_07295</name>
</gene>
<dbReference type="Pfam" id="PF02579">
    <property type="entry name" value="Nitro_FeMo-Co"/>
    <property type="match status" value="1"/>
</dbReference>
<sequence>MSPRPKNIRKVRGIPLSVGFAPLDNPLCLKEIILYVEEYEAVYLCDYEGKTQAEAAESMGISRSTLTRIYASARKKIAEAIIGSCRLIIEGGTSYMDARWFRCSKCGFLFNNIIPSVTLDHTVCPLCKEPCVEIEDKELNPIYYKEMKKIALPTRNGMIDDHFGHCEFYTILTVDDNNKIVMSETIPSPQGCGCKSNIAFKLQEDGVTVMLAGNMGEGALNKLSSCNIKVIRGCKGAVLEVAEAYLAGKIQDSGVGCAGHHEAGHVCSHH</sequence>
<dbReference type="InterPro" id="IPR003731">
    <property type="entry name" value="Di-Nase_FeMo-co_biosynth"/>
</dbReference>
<dbReference type="Gene3D" id="1.10.10.10">
    <property type="entry name" value="Winged helix-like DNA-binding domain superfamily/Winged helix DNA-binding domain"/>
    <property type="match status" value="1"/>
</dbReference>
<comment type="caution">
    <text evidence="2">The sequence shown here is derived from an EMBL/GenBank/DDBJ whole genome shotgun (WGS) entry which is preliminary data.</text>
</comment>
<dbReference type="SUPFAM" id="SSF88659">
    <property type="entry name" value="Sigma3 and sigma4 domains of RNA polymerase sigma factors"/>
    <property type="match status" value="1"/>
</dbReference>
<keyword evidence="3" id="KW-1185">Reference proteome</keyword>
<name>A0ABT4PHI8_9BACT</name>
<feature type="domain" description="Dinitrogenase iron-molybdenum cofactor biosynthesis" evidence="1">
    <location>
        <begin position="156"/>
        <end position="246"/>
    </location>
</feature>
<dbReference type="CDD" id="cd00851">
    <property type="entry name" value="MTH1175"/>
    <property type="match status" value="1"/>
</dbReference>
<dbReference type="Proteomes" id="UP001141933">
    <property type="component" value="Unassembled WGS sequence"/>
</dbReference>
<reference evidence="2" key="1">
    <citation type="submission" date="2022-12" db="EMBL/GenBank/DDBJ databases">
        <title>Phocaeicola acetigenes sp. nov., isolated feces from a healthy human.</title>
        <authorList>
            <person name="Do H."/>
            <person name="Ha Y.B."/>
            <person name="Kim J.-S."/>
            <person name="Suh M.K."/>
            <person name="Kim H.S."/>
            <person name="Lee J.-S."/>
        </authorList>
    </citation>
    <scope>NUCLEOTIDE SEQUENCE</scope>
    <source>
        <strain evidence="2">KGMB11183</strain>
    </source>
</reference>
<dbReference type="Gene3D" id="3.30.420.130">
    <property type="entry name" value="Dinitrogenase iron-molybdenum cofactor biosynthesis domain"/>
    <property type="match status" value="1"/>
</dbReference>
<evidence type="ECO:0000313" key="3">
    <source>
        <dbReference type="Proteomes" id="UP001141933"/>
    </source>
</evidence>
<protein>
    <submittedName>
        <fullName evidence="2">DUF134 domain-containing protein</fullName>
    </submittedName>
</protein>
<evidence type="ECO:0000313" key="2">
    <source>
        <dbReference type="EMBL" id="MCZ8372515.1"/>
    </source>
</evidence>
<dbReference type="InterPro" id="IPR002852">
    <property type="entry name" value="UPF0251"/>
</dbReference>
<dbReference type="InterPro" id="IPR033913">
    <property type="entry name" value="MTH1175_dom"/>
</dbReference>
<organism evidence="2 3">
    <name type="scientific">Phocaeicola acetigenes</name>
    <dbReference type="NCBI Taxonomy" id="3016083"/>
    <lineage>
        <taxon>Bacteria</taxon>
        <taxon>Pseudomonadati</taxon>
        <taxon>Bacteroidota</taxon>
        <taxon>Bacteroidia</taxon>
        <taxon>Bacteroidales</taxon>
        <taxon>Bacteroidaceae</taxon>
        <taxon>Phocaeicola</taxon>
    </lineage>
</organism>
<dbReference type="EMBL" id="JAPZVM010000004">
    <property type="protein sequence ID" value="MCZ8372515.1"/>
    <property type="molecule type" value="Genomic_DNA"/>
</dbReference>
<dbReference type="SUPFAM" id="SSF53146">
    <property type="entry name" value="Nitrogenase accessory factor-like"/>
    <property type="match status" value="1"/>
</dbReference>
<dbReference type="InterPro" id="IPR013324">
    <property type="entry name" value="RNA_pol_sigma_r3/r4-like"/>
</dbReference>